<dbReference type="InterPro" id="IPR002885">
    <property type="entry name" value="PPR_rpt"/>
</dbReference>
<feature type="repeat" description="PPR" evidence="3">
    <location>
        <begin position="643"/>
        <end position="673"/>
    </location>
</feature>
<gene>
    <name evidence="6" type="ORF">QN277_010053</name>
</gene>
<feature type="repeat" description="PPR" evidence="3">
    <location>
        <begin position="363"/>
        <end position="397"/>
    </location>
</feature>
<dbReference type="Proteomes" id="UP001293593">
    <property type="component" value="Unassembled WGS sequence"/>
</dbReference>
<dbReference type="Gene3D" id="1.25.40.10">
    <property type="entry name" value="Tetratricopeptide repeat domain"/>
    <property type="match status" value="5"/>
</dbReference>
<feature type="repeat" description="PPR" evidence="3">
    <location>
        <begin position="130"/>
        <end position="164"/>
    </location>
</feature>
<dbReference type="InterPro" id="IPR033443">
    <property type="entry name" value="PROP1-like_PPR_dom"/>
</dbReference>
<feature type="repeat" description="PPR" evidence="3">
    <location>
        <begin position="850"/>
        <end position="884"/>
    </location>
</feature>
<feature type="repeat" description="PPR" evidence="3">
    <location>
        <begin position="573"/>
        <end position="607"/>
    </location>
</feature>
<dbReference type="PANTHER" id="PTHR47447:SF17">
    <property type="entry name" value="OS12G0638900 PROTEIN"/>
    <property type="match status" value="1"/>
</dbReference>
<evidence type="ECO:0000313" key="7">
    <source>
        <dbReference type="Proteomes" id="UP001293593"/>
    </source>
</evidence>
<comment type="caution">
    <text evidence="6">The sequence shown here is derived from an EMBL/GenBank/DDBJ whole genome shotgun (WGS) entry which is preliminary data.</text>
</comment>
<feature type="repeat" description="PPR" evidence="3">
    <location>
        <begin position="328"/>
        <end position="362"/>
    </location>
</feature>
<dbReference type="EMBL" id="JAWXYG010000014">
    <property type="protein sequence ID" value="KAK4254712.1"/>
    <property type="molecule type" value="Genomic_DNA"/>
</dbReference>
<dbReference type="Pfam" id="PF01535">
    <property type="entry name" value="PPR"/>
    <property type="match status" value="4"/>
</dbReference>
<name>A0AAE1IPF1_9FABA</name>
<keyword evidence="7" id="KW-1185">Reference proteome</keyword>
<dbReference type="SUPFAM" id="SSF81901">
    <property type="entry name" value="HCP-like"/>
    <property type="match status" value="1"/>
</dbReference>
<feature type="repeat" description="PPR" evidence="3">
    <location>
        <begin position="398"/>
        <end position="432"/>
    </location>
</feature>
<feature type="repeat" description="PPR" evidence="3">
    <location>
        <begin position="503"/>
        <end position="537"/>
    </location>
</feature>
<dbReference type="InterPro" id="IPR011990">
    <property type="entry name" value="TPR-like_helical_dom_sf"/>
</dbReference>
<evidence type="ECO:0000256" key="2">
    <source>
        <dbReference type="ARBA" id="ARBA00022737"/>
    </source>
</evidence>
<accession>A0AAE1IPF1</accession>
<feature type="repeat" description="PPR" evidence="3">
    <location>
        <begin position="885"/>
        <end position="919"/>
    </location>
</feature>
<feature type="repeat" description="PPR" evidence="3">
    <location>
        <begin position="608"/>
        <end position="642"/>
    </location>
</feature>
<reference evidence="6" key="1">
    <citation type="submission" date="2023-10" db="EMBL/GenBank/DDBJ databases">
        <title>Chromosome-level genome of the transformable northern wattle, Acacia crassicarpa.</title>
        <authorList>
            <person name="Massaro I."/>
            <person name="Sinha N.R."/>
            <person name="Poethig S."/>
            <person name="Leichty A.R."/>
        </authorList>
    </citation>
    <scope>NUCLEOTIDE SEQUENCE</scope>
    <source>
        <strain evidence="6">Acra3RX</strain>
        <tissue evidence="6">Leaf</tissue>
    </source>
</reference>
<dbReference type="PROSITE" id="PS51375">
    <property type="entry name" value="PPR"/>
    <property type="match status" value="15"/>
</dbReference>
<protein>
    <recommendedName>
        <fullName evidence="5">PROP1-like PPR domain-containing protein</fullName>
    </recommendedName>
</protein>
<dbReference type="Pfam" id="PF13041">
    <property type="entry name" value="PPR_2"/>
    <property type="match status" value="4"/>
</dbReference>
<evidence type="ECO:0000256" key="3">
    <source>
        <dbReference type="PROSITE-ProRule" id="PRU00708"/>
    </source>
</evidence>
<feature type="repeat" description="PPR" evidence="3">
    <location>
        <begin position="165"/>
        <end position="199"/>
    </location>
</feature>
<dbReference type="Pfam" id="PF13812">
    <property type="entry name" value="PPR_3"/>
    <property type="match status" value="1"/>
</dbReference>
<keyword evidence="2" id="KW-0677">Repeat</keyword>
<evidence type="ECO:0000256" key="1">
    <source>
        <dbReference type="ARBA" id="ARBA00007626"/>
    </source>
</evidence>
<comment type="similarity">
    <text evidence="1">Belongs to the PPR family. P subfamily.</text>
</comment>
<feature type="repeat" description="PPR" evidence="3">
    <location>
        <begin position="712"/>
        <end position="746"/>
    </location>
</feature>
<sequence>MVCLNSSSSSSYSTFISNVSSNCHRRLSQLPPPKATWSRSCLHFRSNIQALAASSSSIASRRKKKKKYGGVLPSILRSLELRDDVENTLDTFGENLSPKEQTVILKEQRSWERIIRVFDWFRSQKEYVPNVIHYNVVIRALGKAQRWDELRLCWIEMAKSGVLPANDTYSTLIDVYGKAGLVKEALLWVRHMRVRGYFPDEVTMSTVVKVLKDAGEFDIAEKFYKSWCDGRVEIDIVDLEDSLTGTVSGSGSIPLSFNSHFLSTELFKTGGRIPASNVVASSNTEKSLGKPRLTSTYNTLIDLYGKAGRLKDAAGVFSDMLKSGVALDAITFNTMIYICGSHGDLLEAESLLGKMGERGILPDTKTYNIFLSLYVNVGNIDAALSCHRRIRDAGLFPDDVTYRALLRALCEQNMVQAVEALMDEMKNSGVSLDDHSLPGIIKMYVNEGALDKAKDLLHNYQINGGLSSKICVAIMDVFAEQGLWSEAENIFVRKRDIAGQGRDVAEYNVMIKAYGTSKLYDKAIALFKGMRNQGTWPDECTYNSIIQMLSGADLVDQARGLLTEMMGMKIKPSCQTFSAVIRCYAHLGQLTYAVNVYHEMLQVGIKPNEVVYGSLINGFAECGSLKEAHEYFQKMEESGIAANLIVLTSLLKAYCKIGSLEGVKAIYERMKDLEGGLDRVACNSIIGFFADLGMVSEAKLVFEHLREKGWADGVSYAMMMCLYRNMGMLDDAIEIAEEMKPLGLLKDCVSYNQVLVCYASNGKLRECGELVHQMISQNLSPNEGTFKVLFTVLKKGGFPIEAVAQLESSYRAGKPYAQEAAITALYSMVGMHALALESAQAFTEPGSALDSFAYNVAIYCYGSAGDVDKALHVYMKILDEAVEPDIVTHINLVSCYAKAGLVEGVKRIYSQLKYGEIEPSESLFKAIINAYKMANRRDLAELVSQEMRLTLNKEECSETEAEDESDEAFLGT</sequence>
<evidence type="ECO:0000256" key="4">
    <source>
        <dbReference type="SAM" id="MobiDB-lite"/>
    </source>
</evidence>
<feature type="repeat" description="PPR" evidence="3">
    <location>
        <begin position="747"/>
        <end position="781"/>
    </location>
</feature>
<dbReference type="NCBIfam" id="TIGR00756">
    <property type="entry name" value="PPR"/>
    <property type="match status" value="12"/>
</dbReference>
<evidence type="ECO:0000259" key="5">
    <source>
        <dbReference type="Pfam" id="PF17177"/>
    </source>
</evidence>
<dbReference type="AlphaFoldDB" id="A0AAE1IPF1"/>
<proteinExistence type="inferred from homology"/>
<feature type="repeat" description="PPR" evidence="3">
    <location>
        <begin position="538"/>
        <end position="572"/>
    </location>
</feature>
<organism evidence="6 7">
    <name type="scientific">Acacia crassicarpa</name>
    <name type="common">northern wattle</name>
    <dbReference type="NCBI Taxonomy" id="499986"/>
    <lineage>
        <taxon>Eukaryota</taxon>
        <taxon>Viridiplantae</taxon>
        <taxon>Streptophyta</taxon>
        <taxon>Embryophyta</taxon>
        <taxon>Tracheophyta</taxon>
        <taxon>Spermatophyta</taxon>
        <taxon>Magnoliopsida</taxon>
        <taxon>eudicotyledons</taxon>
        <taxon>Gunneridae</taxon>
        <taxon>Pentapetalae</taxon>
        <taxon>rosids</taxon>
        <taxon>fabids</taxon>
        <taxon>Fabales</taxon>
        <taxon>Fabaceae</taxon>
        <taxon>Caesalpinioideae</taxon>
        <taxon>mimosoid clade</taxon>
        <taxon>Acacieae</taxon>
        <taxon>Acacia</taxon>
    </lineage>
</organism>
<feature type="domain" description="PROP1-like PPR" evidence="5">
    <location>
        <begin position="520"/>
        <end position="634"/>
    </location>
</feature>
<dbReference type="Pfam" id="PF17177">
    <property type="entry name" value="PPR_long"/>
    <property type="match status" value="1"/>
</dbReference>
<dbReference type="PANTHER" id="PTHR47447">
    <property type="entry name" value="OS03G0856100 PROTEIN"/>
    <property type="match status" value="1"/>
</dbReference>
<feature type="repeat" description="PPR" evidence="3">
    <location>
        <begin position="293"/>
        <end position="327"/>
    </location>
</feature>
<feature type="region of interest" description="Disordered" evidence="4">
    <location>
        <begin position="953"/>
        <end position="972"/>
    </location>
</feature>
<feature type="compositionally biased region" description="Acidic residues" evidence="4">
    <location>
        <begin position="957"/>
        <end position="972"/>
    </location>
</feature>
<evidence type="ECO:0000313" key="6">
    <source>
        <dbReference type="EMBL" id="KAK4254712.1"/>
    </source>
</evidence>